<evidence type="ECO:0000313" key="1">
    <source>
        <dbReference type="EMBL" id="TDG43748.1"/>
    </source>
</evidence>
<sequence>MVRNGLLEVLEPGGRWEPQPLASTACGNVTALAQFRSLSMLMRFASHYPAEALAFQPPLGFVQPATGISHLICTGFLPLTWDMHVVQVAEQSI</sequence>
<accession>A0A484B4X8</accession>
<dbReference type="AlphaFoldDB" id="A0A484B4X8"/>
<protein>
    <submittedName>
        <fullName evidence="1">Uncharacterized protein</fullName>
    </submittedName>
</protein>
<dbReference type="EMBL" id="LSRL02000135">
    <property type="protein sequence ID" value="TDG43748.1"/>
    <property type="molecule type" value="Genomic_DNA"/>
</dbReference>
<gene>
    <name evidence="1" type="ORF">AWZ03_009815</name>
</gene>
<reference evidence="1 2" key="1">
    <citation type="journal article" date="2019" name="J. Hered.">
        <title>An Improved Genome Assembly for Drosophila navojoa, the Basal Species in the mojavensis Cluster.</title>
        <authorList>
            <person name="Vanderlinde T."/>
            <person name="Dupim E.G."/>
            <person name="Nazario-Yepiz N.O."/>
            <person name="Carvalho A.B."/>
        </authorList>
    </citation>
    <scope>NUCLEOTIDE SEQUENCE [LARGE SCALE GENOMIC DNA]</scope>
    <source>
        <strain evidence="1">Navoj_Jal97</strain>
        <tissue evidence="1">Whole organism</tissue>
    </source>
</reference>
<dbReference type="Proteomes" id="UP000295192">
    <property type="component" value="Unassembled WGS sequence"/>
</dbReference>
<keyword evidence="2" id="KW-1185">Reference proteome</keyword>
<comment type="caution">
    <text evidence="1">The sequence shown here is derived from an EMBL/GenBank/DDBJ whole genome shotgun (WGS) entry which is preliminary data.</text>
</comment>
<name>A0A484B4X8_DRONA</name>
<organism evidence="1 2">
    <name type="scientific">Drosophila navojoa</name>
    <name type="common">Fruit fly</name>
    <dbReference type="NCBI Taxonomy" id="7232"/>
    <lineage>
        <taxon>Eukaryota</taxon>
        <taxon>Metazoa</taxon>
        <taxon>Ecdysozoa</taxon>
        <taxon>Arthropoda</taxon>
        <taxon>Hexapoda</taxon>
        <taxon>Insecta</taxon>
        <taxon>Pterygota</taxon>
        <taxon>Neoptera</taxon>
        <taxon>Endopterygota</taxon>
        <taxon>Diptera</taxon>
        <taxon>Brachycera</taxon>
        <taxon>Muscomorpha</taxon>
        <taxon>Ephydroidea</taxon>
        <taxon>Drosophilidae</taxon>
        <taxon>Drosophila</taxon>
    </lineage>
</organism>
<evidence type="ECO:0000313" key="2">
    <source>
        <dbReference type="Proteomes" id="UP000295192"/>
    </source>
</evidence>
<proteinExistence type="predicted"/>